<dbReference type="Proteomes" id="UP000244867">
    <property type="component" value="Unassembled WGS sequence"/>
</dbReference>
<feature type="chain" id="PRO_5015324784" description="DUF4352 domain-containing protein" evidence="1">
    <location>
        <begin position="20"/>
        <end position="183"/>
    </location>
</feature>
<sequence length="183" mass="19031">MPSSTLRTVVVLTSMLALAAAGFAVVVGFFAIGTFVSKLAISNGAPSCPGTTLTGDPRAMTLDPAMRCTMPVAVRNDGRLAVTLDELVLPSMGAEGGAAVQVTSWDGHPTPGGDLDAVFDLDRRLEPGDSWETEIEFRFRPEGCTGRGTFVVFLPAVRAGAWGRSVEVPGPGVLFAGTRDSSC</sequence>
<keyword evidence="3" id="KW-1185">Reference proteome</keyword>
<name>A0A2R7YUE6_9ACTN</name>
<reference evidence="2 3" key="1">
    <citation type="submission" date="2018-03" db="EMBL/GenBank/DDBJ databases">
        <authorList>
            <person name="Keele B.F."/>
        </authorList>
    </citation>
    <scope>NUCLEOTIDE SEQUENCE [LARGE SCALE GENOMIC DNA]</scope>
    <source>
        <strain evidence="2 3">IB-3</strain>
    </source>
</reference>
<evidence type="ECO:0000313" key="3">
    <source>
        <dbReference type="Proteomes" id="UP000244867"/>
    </source>
</evidence>
<dbReference type="RefSeq" id="WP_108345417.1">
    <property type="nucleotide sequence ID" value="NZ_PYXZ01000007.1"/>
</dbReference>
<accession>A0A2R7YUE6</accession>
<evidence type="ECO:0008006" key="4">
    <source>
        <dbReference type="Google" id="ProtNLM"/>
    </source>
</evidence>
<evidence type="ECO:0000256" key="1">
    <source>
        <dbReference type="SAM" id="SignalP"/>
    </source>
</evidence>
<feature type="signal peptide" evidence="1">
    <location>
        <begin position="1"/>
        <end position="19"/>
    </location>
</feature>
<dbReference type="AlphaFoldDB" id="A0A2R7YUE6"/>
<dbReference type="EMBL" id="PYXZ01000007">
    <property type="protein sequence ID" value="PUA80027.1"/>
    <property type="molecule type" value="Genomic_DNA"/>
</dbReference>
<comment type="caution">
    <text evidence="2">The sequence shown here is derived from an EMBL/GenBank/DDBJ whole genome shotgun (WGS) entry which is preliminary data.</text>
</comment>
<gene>
    <name evidence="2" type="ORF">C7S10_15845</name>
</gene>
<proteinExistence type="predicted"/>
<keyword evidence="1" id="KW-0732">Signal</keyword>
<dbReference type="OrthoDB" id="9900728at2"/>
<evidence type="ECO:0000313" key="2">
    <source>
        <dbReference type="EMBL" id="PUA80027.1"/>
    </source>
</evidence>
<organism evidence="2 3">
    <name type="scientific">Nocardioides currus</name>
    <dbReference type="NCBI Taxonomy" id="2133958"/>
    <lineage>
        <taxon>Bacteria</taxon>
        <taxon>Bacillati</taxon>
        <taxon>Actinomycetota</taxon>
        <taxon>Actinomycetes</taxon>
        <taxon>Propionibacteriales</taxon>
        <taxon>Nocardioidaceae</taxon>
        <taxon>Nocardioides</taxon>
    </lineage>
</organism>
<protein>
    <recommendedName>
        <fullName evidence="4">DUF4352 domain-containing protein</fullName>
    </recommendedName>
</protein>